<evidence type="ECO:0000313" key="2">
    <source>
        <dbReference type="EMBL" id="CAA9490659.1"/>
    </source>
</evidence>
<feature type="non-terminal residue" evidence="2">
    <location>
        <position position="1"/>
    </location>
</feature>
<dbReference type="AlphaFoldDB" id="A0A6J4SAR2"/>
<accession>A0A6J4SAR2</accession>
<feature type="compositionally biased region" description="Basic residues" evidence="1">
    <location>
        <begin position="1"/>
        <end position="24"/>
    </location>
</feature>
<protein>
    <submittedName>
        <fullName evidence="2">Uncharacterized protein</fullName>
    </submittedName>
</protein>
<reference evidence="2" key="1">
    <citation type="submission" date="2020-02" db="EMBL/GenBank/DDBJ databases">
        <authorList>
            <person name="Meier V. D."/>
        </authorList>
    </citation>
    <scope>NUCLEOTIDE SEQUENCE</scope>
    <source>
        <strain evidence="2">AVDCRST_MAG30</strain>
    </source>
</reference>
<name>A0A6J4SAR2_9ACTN</name>
<feature type="non-terminal residue" evidence="2">
    <location>
        <position position="129"/>
    </location>
</feature>
<feature type="region of interest" description="Disordered" evidence="1">
    <location>
        <begin position="1"/>
        <end position="78"/>
    </location>
</feature>
<evidence type="ECO:0000256" key="1">
    <source>
        <dbReference type="SAM" id="MobiDB-lite"/>
    </source>
</evidence>
<gene>
    <name evidence="2" type="ORF">AVDCRST_MAG30-1344</name>
</gene>
<organism evidence="2">
    <name type="scientific">uncultured Solirubrobacteraceae bacterium</name>
    <dbReference type="NCBI Taxonomy" id="1162706"/>
    <lineage>
        <taxon>Bacteria</taxon>
        <taxon>Bacillati</taxon>
        <taxon>Actinomycetota</taxon>
        <taxon>Thermoleophilia</taxon>
        <taxon>Solirubrobacterales</taxon>
        <taxon>Solirubrobacteraceae</taxon>
        <taxon>environmental samples</taxon>
    </lineage>
</organism>
<feature type="compositionally biased region" description="Basic and acidic residues" evidence="1">
    <location>
        <begin position="39"/>
        <end position="60"/>
    </location>
</feature>
<proteinExistence type="predicted"/>
<sequence>APRPRRRAGRGHRSRPRTERRARRVAQGLQARHRRHVREVRPHPRDARLQVQRRAAEHRGLVPQRRLRAPRLPRAGGHPRLVVVLGPDLRGASADLLSPPDLLRGHEARADLPHDVPLLRLREPGRRRL</sequence>
<dbReference type="EMBL" id="CADCVS010000195">
    <property type="protein sequence ID" value="CAA9490659.1"/>
    <property type="molecule type" value="Genomic_DNA"/>
</dbReference>